<sequence length="95" mass="11069">MDFMYIKYKNKKRHSIIKNGDNILNTDSTIIPLKQKELKNPSSISNSSSNIKNNTTVIPVIELNQYNSSHDNDKNDEITIFFLNAIHKNYLRNKK</sequence>
<name>A0A1S8MY10_CLOSA</name>
<evidence type="ECO:0000313" key="1">
    <source>
        <dbReference type="EMBL" id="OOM09089.1"/>
    </source>
</evidence>
<protein>
    <submittedName>
        <fullName evidence="1">Uncharacterized protein</fullName>
    </submittedName>
</protein>
<comment type="caution">
    <text evidence="1">The sequence shown here is derived from an EMBL/GenBank/DDBJ whole genome shotgun (WGS) entry which is preliminary data.</text>
</comment>
<accession>A0A1S8MY10</accession>
<reference evidence="1 2" key="1">
    <citation type="submission" date="2016-05" db="EMBL/GenBank/DDBJ databases">
        <title>Microbial solvent formation.</title>
        <authorList>
            <person name="Poehlein A."/>
            <person name="Montoya Solano J.D."/>
            <person name="Flitsch S."/>
            <person name="Krabben P."/>
            <person name="Duerre P."/>
            <person name="Daniel R."/>
        </authorList>
    </citation>
    <scope>NUCLEOTIDE SEQUENCE [LARGE SCALE GENOMIC DNA]</scope>
    <source>
        <strain evidence="1 2">L1-8</strain>
    </source>
</reference>
<gene>
    <name evidence="1" type="ORF">CLOSAC_33690</name>
</gene>
<evidence type="ECO:0000313" key="2">
    <source>
        <dbReference type="Proteomes" id="UP000191154"/>
    </source>
</evidence>
<proteinExistence type="predicted"/>
<dbReference type="RefSeq" id="WP_077866437.1">
    <property type="nucleotide sequence ID" value="NZ_LZYZ01000007.1"/>
</dbReference>
<organism evidence="1 2">
    <name type="scientific">Clostridium saccharobutylicum</name>
    <dbReference type="NCBI Taxonomy" id="169679"/>
    <lineage>
        <taxon>Bacteria</taxon>
        <taxon>Bacillati</taxon>
        <taxon>Bacillota</taxon>
        <taxon>Clostridia</taxon>
        <taxon>Eubacteriales</taxon>
        <taxon>Clostridiaceae</taxon>
        <taxon>Clostridium</taxon>
    </lineage>
</organism>
<dbReference type="AlphaFoldDB" id="A0A1S8MY10"/>
<dbReference type="EMBL" id="LZYZ01000007">
    <property type="protein sequence ID" value="OOM09089.1"/>
    <property type="molecule type" value="Genomic_DNA"/>
</dbReference>
<dbReference type="Proteomes" id="UP000191154">
    <property type="component" value="Unassembled WGS sequence"/>
</dbReference>